<dbReference type="EMBL" id="CP001107">
    <property type="protein sequence ID" value="ACR75021.1"/>
    <property type="molecule type" value="Genomic_DNA"/>
</dbReference>
<organism evidence="2 3">
    <name type="scientific">Agathobacter rectalis (strain ATCC 33656 / DSM 3377 / JCM 17463 / KCTC 5835 / VPI 0990)</name>
    <name type="common">Eubacterium rectale</name>
    <dbReference type="NCBI Taxonomy" id="515619"/>
    <lineage>
        <taxon>Bacteria</taxon>
        <taxon>Bacillati</taxon>
        <taxon>Bacillota</taxon>
        <taxon>Clostridia</taxon>
        <taxon>Lachnospirales</taxon>
        <taxon>Lachnospiraceae</taxon>
        <taxon>Agathobacter</taxon>
    </lineage>
</organism>
<keyword evidence="1" id="KW-0812">Transmembrane</keyword>
<keyword evidence="1" id="KW-0472">Membrane</keyword>
<evidence type="ECO:0000256" key="1">
    <source>
        <dbReference type="SAM" id="Phobius"/>
    </source>
</evidence>
<protein>
    <submittedName>
        <fullName evidence="2">Uncharacterized protein</fullName>
    </submittedName>
</protein>
<dbReference type="PaxDb" id="515619-EUBREC_1261"/>
<dbReference type="Proteomes" id="UP000001477">
    <property type="component" value="Chromosome"/>
</dbReference>
<dbReference type="STRING" id="515619.EUBREC_1261"/>
<dbReference type="AlphaFoldDB" id="C4Z804"/>
<evidence type="ECO:0000313" key="3">
    <source>
        <dbReference type="Proteomes" id="UP000001477"/>
    </source>
</evidence>
<reference evidence="2 3" key="1">
    <citation type="journal article" date="2009" name="Proc. Natl. Acad. Sci. U.S.A.">
        <title>Characterizing a model human gut microbiota composed of members of its two dominant bacterial phyla.</title>
        <authorList>
            <person name="Mahowald M.A."/>
            <person name="Rey F.E."/>
            <person name="Seedorf H."/>
            <person name="Turnbaugh P.J."/>
            <person name="Fulton R.S."/>
            <person name="Wollam A."/>
            <person name="Shah N."/>
            <person name="Wang C."/>
            <person name="Magrini V."/>
            <person name="Wilson R.K."/>
            <person name="Cantarel B.L."/>
            <person name="Coutinho P.M."/>
            <person name="Henrissat B."/>
            <person name="Crock L.W."/>
            <person name="Russell A."/>
            <person name="Verberkmoes N.C."/>
            <person name="Hettich R.L."/>
            <person name="Gordon J.I."/>
        </authorList>
    </citation>
    <scope>NUCLEOTIDE SEQUENCE [LARGE SCALE GENOMIC DNA]</scope>
    <source>
        <strain evidence="3">ATCC 33656 / DSM 3377 / JCM 17463 / KCTC 5835 / LMG 30912 / VPI 0990</strain>
    </source>
</reference>
<evidence type="ECO:0000313" key="2">
    <source>
        <dbReference type="EMBL" id="ACR75021.1"/>
    </source>
</evidence>
<dbReference type="KEGG" id="ere:EUBREC_1261"/>
<dbReference type="HOGENOM" id="CLU_2787658_0_0_9"/>
<gene>
    <name evidence="2" type="ordered locus">EUBREC_1261</name>
</gene>
<accession>C4Z804</accession>
<feature type="transmembrane region" description="Helical" evidence="1">
    <location>
        <begin position="47"/>
        <end position="65"/>
    </location>
</feature>
<sequence length="68" mass="7851">MLISKILRQQLELLAEESKDVYPAMNTRSKNSKAMAQISRELFKRECSTAMLFIAFGYFLIRIAIHGK</sequence>
<name>C4Z804_AGARV</name>
<keyword evidence="1" id="KW-1133">Transmembrane helix</keyword>
<proteinExistence type="predicted"/>